<feature type="transmembrane region" description="Helical" evidence="1">
    <location>
        <begin position="452"/>
        <end position="476"/>
    </location>
</feature>
<dbReference type="OrthoDB" id="1862127at2759"/>
<gene>
    <name evidence="2" type="ORF">PanWU01x14_147210</name>
</gene>
<evidence type="ECO:0000256" key="1">
    <source>
        <dbReference type="SAM" id="Phobius"/>
    </source>
</evidence>
<dbReference type="PANTHER" id="PTHR31170:SF17">
    <property type="match status" value="1"/>
</dbReference>
<dbReference type="PANTHER" id="PTHR31170">
    <property type="entry name" value="BNAC04G53230D PROTEIN"/>
    <property type="match status" value="1"/>
</dbReference>
<comment type="caution">
    <text evidence="2">The sequence shown here is derived from an EMBL/GenBank/DDBJ whole genome shotgun (WGS) entry which is preliminary data.</text>
</comment>
<protein>
    <submittedName>
        <fullName evidence="2">Uncharacterized protein</fullName>
    </submittedName>
</protein>
<reference evidence="3" key="1">
    <citation type="submission" date="2016-06" db="EMBL/GenBank/DDBJ databases">
        <title>Parallel loss of symbiosis genes in relatives of nitrogen-fixing non-legume Parasponia.</title>
        <authorList>
            <person name="Van Velzen R."/>
            <person name="Holmer R."/>
            <person name="Bu F."/>
            <person name="Rutten L."/>
            <person name="Van Zeijl A."/>
            <person name="Liu W."/>
            <person name="Santuari L."/>
            <person name="Cao Q."/>
            <person name="Sharma T."/>
            <person name="Shen D."/>
            <person name="Roswanjaya Y."/>
            <person name="Wardhani T."/>
            <person name="Kalhor M.S."/>
            <person name="Jansen J."/>
            <person name="Van den Hoogen J."/>
            <person name="Gungor B."/>
            <person name="Hartog M."/>
            <person name="Hontelez J."/>
            <person name="Verver J."/>
            <person name="Yang W.-C."/>
            <person name="Schijlen E."/>
            <person name="Repin R."/>
            <person name="Schilthuizen M."/>
            <person name="Schranz E."/>
            <person name="Heidstra R."/>
            <person name="Miyata K."/>
            <person name="Fedorova E."/>
            <person name="Kohlen W."/>
            <person name="Bisseling T."/>
            <person name="Smit S."/>
            <person name="Geurts R."/>
        </authorList>
    </citation>
    <scope>NUCLEOTIDE SEQUENCE [LARGE SCALE GENOMIC DNA]</scope>
    <source>
        <strain evidence="3">cv. WU1-14</strain>
    </source>
</reference>
<keyword evidence="1" id="KW-1133">Transmembrane helix</keyword>
<dbReference type="AlphaFoldDB" id="A0A2P5CK06"/>
<dbReference type="InterPro" id="IPR004158">
    <property type="entry name" value="DUF247_pln"/>
</dbReference>
<name>A0A2P5CK06_PARAD</name>
<keyword evidence="3" id="KW-1185">Reference proteome</keyword>
<sequence length="478" mass="54635">MADAGEDHEVIDVEALEKNLQRKLSGKMVMSPRCSIFKIPTILSRHNENAYTPNAFSFGPFHHNNDQLRPTEKIKAKYLLDLMSRVSNPNCPVSPNSNPNCPISRNSNPNCQISPNSNPNPNCSLISPNSNDISPDIVSMLIKKFSKSIRKVQKEAREYYAGEIGMKAEKFVEILVLDGCFIIELFRKKSYSNLRDKSDPIFTMPCLLQFLYHDLILLENQIPWMVLEILFTKTITSIDKKPLVELAIDFFGNIFSTKPTPTQPLLSVNQNHGSKHTLDLLRNSLVLNSSVTKQKSYQWEPMLSATNLQESGITFKVNIHSDSILDIQFCKKTGVMVIPTLLIQETTETVFRNLISLEQCCPNYDPIVTSYAVLLDNLINTNADIQILCKSKTIVNWMNMDDATRFFNRLYIDTFVKENYYLRLTNEVNQYCGRSWHRYRRVLVRDYFNHPWALISVIAASTALILTFLQTVFGIIQG</sequence>
<evidence type="ECO:0000313" key="3">
    <source>
        <dbReference type="Proteomes" id="UP000237105"/>
    </source>
</evidence>
<evidence type="ECO:0000313" key="2">
    <source>
        <dbReference type="EMBL" id="PON61344.1"/>
    </source>
</evidence>
<organism evidence="2 3">
    <name type="scientific">Parasponia andersonii</name>
    <name type="common">Sponia andersonii</name>
    <dbReference type="NCBI Taxonomy" id="3476"/>
    <lineage>
        <taxon>Eukaryota</taxon>
        <taxon>Viridiplantae</taxon>
        <taxon>Streptophyta</taxon>
        <taxon>Embryophyta</taxon>
        <taxon>Tracheophyta</taxon>
        <taxon>Spermatophyta</taxon>
        <taxon>Magnoliopsida</taxon>
        <taxon>eudicotyledons</taxon>
        <taxon>Gunneridae</taxon>
        <taxon>Pentapetalae</taxon>
        <taxon>rosids</taxon>
        <taxon>fabids</taxon>
        <taxon>Rosales</taxon>
        <taxon>Cannabaceae</taxon>
        <taxon>Parasponia</taxon>
    </lineage>
</organism>
<dbReference type="STRING" id="3476.A0A2P5CK06"/>
<dbReference type="Proteomes" id="UP000237105">
    <property type="component" value="Unassembled WGS sequence"/>
</dbReference>
<keyword evidence="1" id="KW-0472">Membrane</keyword>
<dbReference type="EMBL" id="JXTB01000122">
    <property type="protein sequence ID" value="PON61344.1"/>
    <property type="molecule type" value="Genomic_DNA"/>
</dbReference>
<accession>A0A2P5CK06</accession>
<dbReference type="Pfam" id="PF03140">
    <property type="entry name" value="DUF247"/>
    <property type="match status" value="2"/>
</dbReference>
<keyword evidence="1" id="KW-0812">Transmembrane</keyword>
<proteinExistence type="predicted"/>